<dbReference type="OrthoDB" id="4150467at2759"/>
<dbReference type="InParanoid" id="A0A1V8TG62"/>
<feature type="compositionally biased region" description="Polar residues" evidence="6">
    <location>
        <begin position="1034"/>
        <end position="1045"/>
    </location>
</feature>
<proteinExistence type="predicted"/>
<evidence type="ECO:0000256" key="6">
    <source>
        <dbReference type="SAM" id="MobiDB-lite"/>
    </source>
</evidence>
<dbReference type="SUPFAM" id="SSF47762">
    <property type="entry name" value="PAH2 domain"/>
    <property type="match status" value="1"/>
</dbReference>
<name>A0A1V8TG62_9PEZI</name>
<dbReference type="Proteomes" id="UP000192596">
    <property type="component" value="Unassembled WGS sequence"/>
</dbReference>
<accession>A0A1V8TG62</accession>
<dbReference type="EMBL" id="NAJO01000009">
    <property type="protein sequence ID" value="OQO10248.1"/>
    <property type="molecule type" value="Genomic_DNA"/>
</dbReference>
<evidence type="ECO:0000256" key="1">
    <source>
        <dbReference type="ARBA" id="ARBA00004123"/>
    </source>
</evidence>
<dbReference type="Pfam" id="PF02671">
    <property type="entry name" value="PAH"/>
    <property type="match status" value="1"/>
</dbReference>
<dbReference type="PANTHER" id="PTHR12346:SF0">
    <property type="entry name" value="SIN3A, ISOFORM G"/>
    <property type="match status" value="1"/>
</dbReference>
<evidence type="ECO:0000313" key="7">
    <source>
        <dbReference type="EMBL" id="OQO10248.1"/>
    </source>
</evidence>
<sequence length="1045" mass="113981">MSATTGHQGIITQLATECRRILTYVRDGGESAQVDWAGTEVARLGVWSAMLGVSAAGDVSVDHRLRKNFEVYQLLTDLLDALRADLRQCKDHRASNSPSSDEEYAAETLRARISDDIGRLLRYAAQIRQYSEQRDYDKSTTYDPKDLDGSPVMSGFSKHLCFMVDRLLPTTEASLLGTPEWLRRRLILVTEQRWRKLMYGQRRASVRAGEAHFVGSLPNRPATQLDMGPKPFSSHIDDSSLAIVPPISELFASGNVPSVHAATTLAGSVRLQAERPLALSQAGSSATKITGGQLSFPAPPPVPKGVDVFECSYCWRPKEVKEAQNVQTAATLAASIDSGQPIKLTSESLKNVRSASDLEQPAASLINTWAKSVATSEVIIETSTEPMLSPAPGRIIPLPQDGDGPGGMEQRGPVEFNHAVNYVNKIKDRFSSQPDIYKQFLEILQTYQRESEPIQDVYSQITHLFKTAPDLLDDLKLFLPESAAAARAASEAVKGDTTLDSQTEMDLELRLSGEDTNKSFSFPAPPPPESSRPGSPLGMNLPGRGVDNSDDLTVDYFADRTDSSEDTAYDVDYDIMKTTKPPIRAMHNSRAYLGNDREHQLTEDPHSSEGMYVESAFEPAASAYAVRPKRPRSLVAQRRSTIPTPVLDSEGRTSPVKKNQKRVIFQLIDDQDSRIQARLPMRVLISSHDTTETIITTVKNFYGLFGLYEYDVSFESEEGIRIVPAYDNFDNDMVIHVKHIKPAPVAQHDCAHTTSPKKPGAADTSSTTMEWCSTHGGRVPRAEFERNGKVYKTCNECSEKKRDFHQKQTAARSKAWPGKGWPDPEQYSNADSARSKDGSHSSDGGAINTAGADGNSKMSGKEAEKSKIGFLIKGRAAQAADQDRMTPSKAETSPLLDRKLPVLDSASGSKATVPKSRKYVGNTRVSATTHLSPSAKQFIGPAPRAFTTPFPPAAQSAEPDLRESSNVPGHVRSGTHDRIGAVHSIAPSMQPEASNPLSNAAVSSQDHFPRNHSGASPTPDDLQGALTKALAEDPSQTDSEASVEE</sequence>
<dbReference type="GO" id="GO:0003714">
    <property type="term" value="F:transcription corepressor activity"/>
    <property type="evidence" value="ECO:0007669"/>
    <property type="project" value="InterPro"/>
</dbReference>
<comment type="subcellular location">
    <subcellularLocation>
        <location evidence="1 5">Nucleus</location>
    </subcellularLocation>
</comment>
<organism evidence="7 8">
    <name type="scientific">Cryoendolithus antarcticus</name>
    <dbReference type="NCBI Taxonomy" id="1507870"/>
    <lineage>
        <taxon>Eukaryota</taxon>
        <taxon>Fungi</taxon>
        <taxon>Dikarya</taxon>
        <taxon>Ascomycota</taxon>
        <taxon>Pezizomycotina</taxon>
        <taxon>Dothideomycetes</taxon>
        <taxon>Dothideomycetidae</taxon>
        <taxon>Cladosporiales</taxon>
        <taxon>Cladosporiaceae</taxon>
        <taxon>Cryoendolithus</taxon>
    </lineage>
</organism>
<dbReference type="STRING" id="1507870.A0A1V8TG62"/>
<keyword evidence="4 5" id="KW-0539">Nucleus</keyword>
<evidence type="ECO:0000256" key="2">
    <source>
        <dbReference type="ARBA" id="ARBA00022491"/>
    </source>
</evidence>
<evidence type="ECO:0000256" key="4">
    <source>
        <dbReference type="ARBA" id="ARBA00023242"/>
    </source>
</evidence>
<dbReference type="AlphaFoldDB" id="A0A1V8TG62"/>
<gene>
    <name evidence="7" type="ORF">B0A48_04606</name>
</gene>
<feature type="region of interest" description="Disordered" evidence="6">
    <location>
        <begin position="933"/>
        <end position="1045"/>
    </location>
</feature>
<dbReference type="InterPro" id="IPR036600">
    <property type="entry name" value="PAH_sf"/>
</dbReference>
<dbReference type="GO" id="GO:0000122">
    <property type="term" value="P:negative regulation of transcription by RNA polymerase II"/>
    <property type="evidence" value="ECO:0007669"/>
    <property type="project" value="TreeGrafter"/>
</dbReference>
<keyword evidence="8" id="KW-1185">Reference proteome</keyword>
<feature type="region of interest" description="Disordered" evidence="6">
    <location>
        <begin position="876"/>
        <end position="918"/>
    </location>
</feature>
<protein>
    <submittedName>
        <fullName evidence="7">Uncharacterized protein</fullName>
    </submittedName>
</protein>
<feature type="compositionally biased region" description="Polar residues" evidence="6">
    <location>
        <begin position="991"/>
        <end position="1006"/>
    </location>
</feature>
<feature type="region of interest" description="Disordered" evidence="6">
    <location>
        <begin position="511"/>
        <end position="551"/>
    </location>
</feature>
<comment type="caution">
    <text evidence="7">The sequence shown here is derived from an EMBL/GenBank/DDBJ whole genome shotgun (WGS) entry which is preliminary data.</text>
</comment>
<feature type="region of interest" description="Disordered" evidence="6">
    <location>
        <begin position="801"/>
        <end position="862"/>
    </location>
</feature>
<dbReference type="PANTHER" id="PTHR12346">
    <property type="entry name" value="SIN3B-RELATED"/>
    <property type="match status" value="1"/>
</dbReference>
<dbReference type="FunFam" id="1.20.1160.11:FF:000003">
    <property type="entry name" value="Paired amphipathic helix SIN3-like protein"/>
    <property type="match status" value="1"/>
</dbReference>
<evidence type="ECO:0000313" key="8">
    <source>
        <dbReference type="Proteomes" id="UP000192596"/>
    </source>
</evidence>
<dbReference type="InterPro" id="IPR003822">
    <property type="entry name" value="PAH"/>
</dbReference>
<reference evidence="8" key="1">
    <citation type="submission" date="2017-03" db="EMBL/GenBank/DDBJ databases">
        <title>Genomes of endolithic fungi from Antarctica.</title>
        <authorList>
            <person name="Coleine C."/>
            <person name="Masonjones S."/>
            <person name="Stajich J.E."/>
        </authorList>
    </citation>
    <scope>NUCLEOTIDE SEQUENCE [LARGE SCALE GENOMIC DNA]</scope>
    <source>
        <strain evidence="8">CCFEE 5527</strain>
    </source>
</reference>
<dbReference type="GO" id="GO:0070822">
    <property type="term" value="C:Sin3-type complex"/>
    <property type="evidence" value="ECO:0007669"/>
    <property type="project" value="TreeGrafter"/>
</dbReference>
<evidence type="ECO:0000256" key="5">
    <source>
        <dbReference type="PROSITE-ProRule" id="PRU00810"/>
    </source>
</evidence>
<dbReference type="Gene3D" id="1.20.1160.11">
    <property type="entry name" value="Paired amphipathic helix"/>
    <property type="match status" value="1"/>
</dbReference>
<keyword evidence="3" id="KW-0677">Repeat</keyword>
<dbReference type="PROSITE" id="PS51477">
    <property type="entry name" value="PAH"/>
    <property type="match status" value="1"/>
</dbReference>
<evidence type="ECO:0000256" key="3">
    <source>
        <dbReference type="ARBA" id="ARBA00022737"/>
    </source>
</evidence>
<dbReference type="InterPro" id="IPR039774">
    <property type="entry name" value="Sin3-like"/>
</dbReference>
<keyword evidence="2" id="KW-0678">Repressor</keyword>
<feature type="region of interest" description="Disordered" evidence="6">
    <location>
        <begin position="748"/>
        <end position="776"/>
    </location>
</feature>